<evidence type="ECO:0000256" key="9">
    <source>
        <dbReference type="ARBA" id="ARBA00022842"/>
    </source>
</evidence>
<dbReference type="AlphaFoldDB" id="A0A914BV10"/>
<protein>
    <recommendedName>
        <fullName evidence="3">protein-synthesizing GTPase</fullName>
        <ecNumber evidence="3">3.6.5.3</ecNumber>
    </recommendedName>
</protein>
<dbReference type="InterPro" id="IPR004160">
    <property type="entry name" value="Transl_elong_EFTu/EF1A_C"/>
</dbReference>
<keyword evidence="13" id="KW-1185">Reference proteome</keyword>
<keyword evidence="8" id="KW-0378">Hydrolase</keyword>
<dbReference type="SUPFAM" id="SSF50447">
    <property type="entry name" value="Translation proteins"/>
    <property type="match status" value="1"/>
</dbReference>
<dbReference type="Pfam" id="PF03144">
    <property type="entry name" value="GTP_EFTU_D2"/>
    <property type="match status" value="1"/>
</dbReference>
<dbReference type="PRINTS" id="PR00315">
    <property type="entry name" value="ELONGATNFCT"/>
</dbReference>
<keyword evidence="9" id="KW-0460">Magnesium</keyword>
<dbReference type="SUPFAM" id="SSF50465">
    <property type="entry name" value="EF-Tu/eEF-1alpha/eIF2-gamma C-terminal domain"/>
    <property type="match status" value="1"/>
</dbReference>
<dbReference type="GO" id="GO:0046872">
    <property type="term" value="F:metal ion binding"/>
    <property type="evidence" value="ECO:0007669"/>
    <property type="project" value="UniProtKB-KW"/>
</dbReference>
<dbReference type="InterPro" id="IPR031157">
    <property type="entry name" value="G_TR_CS"/>
</dbReference>
<dbReference type="FunFam" id="3.40.50.300:FF:000576">
    <property type="entry name" value="Elongation factor Tu"/>
    <property type="match status" value="1"/>
</dbReference>
<dbReference type="Pfam" id="PF03143">
    <property type="entry name" value="GTP_EFTU_D3"/>
    <property type="match status" value="1"/>
</dbReference>
<dbReference type="CDD" id="cd01884">
    <property type="entry name" value="EF_Tu"/>
    <property type="match status" value="1"/>
</dbReference>
<dbReference type="InterPro" id="IPR041709">
    <property type="entry name" value="EF-Tu_GTP-bd"/>
</dbReference>
<evidence type="ECO:0000256" key="11">
    <source>
        <dbReference type="ARBA" id="ARBA00023134"/>
    </source>
</evidence>
<keyword evidence="7" id="KW-0251">Elongation factor</keyword>
<accession>A0A914BV10</accession>
<comment type="subunit">
    <text evidence="2">Monomer.</text>
</comment>
<evidence type="ECO:0000256" key="7">
    <source>
        <dbReference type="ARBA" id="ARBA00022768"/>
    </source>
</evidence>
<evidence type="ECO:0000256" key="4">
    <source>
        <dbReference type="ARBA" id="ARBA00022490"/>
    </source>
</evidence>
<dbReference type="InterPro" id="IPR004161">
    <property type="entry name" value="EFTu-like_2"/>
</dbReference>
<dbReference type="PANTHER" id="PTHR43721:SF2">
    <property type="entry name" value="ELONGATION FACTOR TU, MITOCHONDRIAL"/>
    <property type="match status" value="1"/>
</dbReference>
<evidence type="ECO:0000313" key="14">
    <source>
        <dbReference type="WBParaSite" id="ACRNAN_Path_1058.g4049.t1"/>
    </source>
</evidence>
<evidence type="ECO:0000313" key="13">
    <source>
        <dbReference type="Proteomes" id="UP000887540"/>
    </source>
</evidence>
<evidence type="ECO:0000256" key="8">
    <source>
        <dbReference type="ARBA" id="ARBA00022801"/>
    </source>
</evidence>
<dbReference type="GO" id="GO:0005739">
    <property type="term" value="C:mitochondrion"/>
    <property type="evidence" value="ECO:0007669"/>
    <property type="project" value="TreeGrafter"/>
</dbReference>
<evidence type="ECO:0000256" key="6">
    <source>
        <dbReference type="ARBA" id="ARBA00022741"/>
    </source>
</evidence>
<evidence type="ECO:0000256" key="3">
    <source>
        <dbReference type="ARBA" id="ARBA00011986"/>
    </source>
</evidence>
<dbReference type="PROSITE" id="PS51722">
    <property type="entry name" value="G_TR_2"/>
    <property type="match status" value="1"/>
</dbReference>
<dbReference type="PROSITE" id="PS00301">
    <property type="entry name" value="G_TR_1"/>
    <property type="match status" value="1"/>
</dbReference>
<dbReference type="Gene3D" id="2.40.30.10">
    <property type="entry name" value="Translation factors"/>
    <property type="match status" value="2"/>
</dbReference>
<dbReference type="Proteomes" id="UP000887540">
    <property type="component" value="Unplaced"/>
</dbReference>
<sequence length="438" mass="48585">MAPVPVLGEVVRFVIHKTGLIRNFAAAPAAAKKEKITDKTNFNIGTIGHIDHGKTTLTAAITKVLSKKGHAKYVEFNQIDKAAEEQKRGITINIAHIGYESPQGVRRYAHTDCPGHRDYIKNMICGAAQMDAAILVIAADDGVMEQTKEHILLAKQIGVQNVIVFINKVDKVDQDTVDLVELEARELLAEFGFDSENAPVVKGSALAVLERGESDCIDQLISVMDALPAPPRIEDISFAMPISKGVVIPKKGTVLVGTVETGIAKNGDKLEIQGYGKRHKITVQSMQIFGQRVDMVKSGDHCGIMCKGLDKDDEIRKAEFYLMSKEEGGREKGIQTGFADMIYCGVWNQPAKFFFNNDILMPGEHTSAYLVFRKPVPIKTKSQFVIREQAKREIGYGVITEIFEEKEVNKHLAIKKEILEEMIKTAKPIKEVEWKTKK</sequence>
<dbReference type="Gene3D" id="3.40.50.300">
    <property type="entry name" value="P-loop containing nucleotide triphosphate hydrolases"/>
    <property type="match status" value="1"/>
</dbReference>
<dbReference type="EC" id="3.6.5.3" evidence="3"/>
<dbReference type="GO" id="GO:0003746">
    <property type="term" value="F:translation elongation factor activity"/>
    <property type="evidence" value="ECO:0007669"/>
    <property type="project" value="UniProtKB-KW"/>
</dbReference>
<keyword evidence="6" id="KW-0547">Nucleotide-binding</keyword>
<dbReference type="GO" id="GO:0005525">
    <property type="term" value="F:GTP binding"/>
    <property type="evidence" value="ECO:0007669"/>
    <property type="project" value="UniProtKB-KW"/>
</dbReference>
<evidence type="ECO:0000256" key="10">
    <source>
        <dbReference type="ARBA" id="ARBA00022917"/>
    </source>
</evidence>
<comment type="similarity">
    <text evidence="1">Belongs to the TRAFAC class translation factor GTPase superfamily. Classic translation factor GTPase family. EF-Tu/EF-1A subfamily.</text>
</comment>
<name>A0A914BV10_9BILA</name>
<dbReference type="InterPro" id="IPR050055">
    <property type="entry name" value="EF-Tu_GTPase"/>
</dbReference>
<dbReference type="NCBIfam" id="TIGR00231">
    <property type="entry name" value="small_GTP"/>
    <property type="match status" value="1"/>
</dbReference>
<dbReference type="InterPro" id="IPR009000">
    <property type="entry name" value="Transl_B-barrel_sf"/>
</dbReference>
<keyword evidence="4" id="KW-0963">Cytoplasm</keyword>
<evidence type="ECO:0000259" key="12">
    <source>
        <dbReference type="PROSITE" id="PS51722"/>
    </source>
</evidence>
<keyword evidence="11" id="KW-0342">GTP-binding</keyword>
<dbReference type="InterPro" id="IPR005225">
    <property type="entry name" value="Small_GTP-bd"/>
</dbReference>
<evidence type="ECO:0000256" key="1">
    <source>
        <dbReference type="ARBA" id="ARBA00007249"/>
    </source>
</evidence>
<dbReference type="SUPFAM" id="SSF52540">
    <property type="entry name" value="P-loop containing nucleoside triphosphate hydrolases"/>
    <property type="match status" value="1"/>
</dbReference>
<evidence type="ECO:0000256" key="2">
    <source>
        <dbReference type="ARBA" id="ARBA00011245"/>
    </source>
</evidence>
<dbReference type="PANTHER" id="PTHR43721">
    <property type="entry name" value="ELONGATION FACTOR TU-RELATED"/>
    <property type="match status" value="1"/>
</dbReference>
<proteinExistence type="inferred from homology"/>
<dbReference type="GO" id="GO:0070125">
    <property type="term" value="P:mitochondrial translational elongation"/>
    <property type="evidence" value="ECO:0007669"/>
    <property type="project" value="TreeGrafter"/>
</dbReference>
<reference evidence="14" key="1">
    <citation type="submission" date="2022-11" db="UniProtKB">
        <authorList>
            <consortium name="WormBaseParasite"/>
        </authorList>
    </citation>
    <scope>IDENTIFICATION</scope>
</reference>
<dbReference type="GO" id="GO:0003924">
    <property type="term" value="F:GTPase activity"/>
    <property type="evidence" value="ECO:0007669"/>
    <property type="project" value="InterPro"/>
</dbReference>
<feature type="domain" description="Tr-type G" evidence="12">
    <location>
        <begin position="39"/>
        <end position="232"/>
    </location>
</feature>
<organism evidence="13 14">
    <name type="scientific">Acrobeloides nanus</name>
    <dbReference type="NCBI Taxonomy" id="290746"/>
    <lineage>
        <taxon>Eukaryota</taxon>
        <taxon>Metazoa</taxon>
        <taxon>Ecdysozoa</taxon>
        <taxon>Nematoda</taxon>
        <taxon>Chromadorea</taxon>
        <taxon>Rhabditida</taxon>
        <taxon>Tylenchina</taxon>
        <taxon>Cephalobomorpha</taxon>
        <taxon>Cephaloboidea</taxon>
        <taxon>Cephalobidae</taxon>
        <taxon>Acrobeloides</taxon>
    </lineage>
</organism>
<dbReference type="WBParaSite" id="ACRNAN_Path_1058.g4049.t1">
    <property type="protein sequence ID" value="ACRNAN_Path_1058.g4049.t1"/>
    <property type="gene ID" value="ACRNAN_Path_1058.g4049"/>
</dbReference>
<dbReference type="InterPro" id="IPR000795">
    <property type="entry name" value="T_Tr_GTP-bd_dom"/>
</dbReference>
<dbReference type="Pfam" id="PF00009">
    <property type="entry name" value="GTP_EFTU"/>
    <property type="match status" value="1"/>
</dbReference>
<dbReference type="InterPro" id="IPR009001">
    <property type="entry name" value="Transl_elong_EF1A/Init_IF2_C"/>
</dbReference>
<dbReference type="InterPro" id="IPR027417">
    <property type="entry name" value="P-loop_NTPase"/>
</dbReference>
<keyword evidence="10" id="KW-0648">Protein biosynthesis</keyword>
<keyword evidence="5" id="KW-0479">Metal-binding</keyword>
<evidence type="ECO:0000256" key="5">
    <source>
        <dbReference type="ARBA" id="ARBA00022723"/>
    </source>
</evidence>